<dbReference type="EC" id="2.7.13.3" evidence="2"/>
<dbReference type="Gene3D" id="1.20.5.1930">
    <property type="match status" value="1"/>
</dbReference>
<evidence type="ECO:0000313" key="13">
    <source>
        <dbReference type="Proteomes" id="UP001519332"/>
    </source>
</evidence>
<gene>
    <name evidence="12" type="ORF">JOF56_010741</name>
</gene>
<dbReference type="InterPro" id="IPR003594">
    <property type="entry name" value="HATPase_dom"/>
</dbReference>
<name>A0ABS4U2B7_9PSEU</name>
<keyword evidence="8" id="KW-0902">Two-component regulatory system</keyword>
<accession>A0ABS4U2B7</accession>
<keyword evidence="7" id="KW-0067">ATP-binding</keyword>
<proteinExistence type="predicted"/>
<dbReference type="InterPro" id="IPR036890">
    <property type="entry name" value="HATPase_C_sf"/>
</dbReference>
<dbReference type="Pfam" id="PF07730">
    <property type="entry name" value="HisKA_3"/>
    <property type="match status" value="1"/>
</dbReference>
<feature type="domain" description="Histidine kinase/HSP90-like ATPase" evidence="10">
    <location>
        <begin position="293"/>
        <end position="381"/>
    </location>
</feature>
<evidence type="ECO:0000256" key="4">
    <source>
        <dbReference type="ARBA" id="ARBA00022679"/>
    </source>
</evidence>
<dbReference type="PANTHER" id="PTHR24421">
    <property type="entry name" value="NITRATE/NITRITE SENSOR PROTEIN NARX-RELATED"/>
    <property type="match status" value="1"/>
</dbReference>
<organism evidence="12 13">
    <name type="scientific">Kibdelosporangium banguiense</name>
    <dbReference type="NCBI Taxonomy" id="1365924"/>
    <lineage>
        <taxon>Bacteria</taxon>
        <taxon>Bacillati</taxon>
        <taxon>Actinomycetota</taxon>
        <taxon>Actinomycetes</taxon>
        <taxon>Pseudonocardiales</taxon>
        <taxon>Pseudonocardiaceae</taxon>
        <taxon>Kibdelosporangium</taxon>
    </lineage>
</organism>
<evidence type="ECO:0000259" key="10">
    <source>
        <dbReference type="Pfam" id="PF02518"/>
    </source>
</evidence>
<dbReference type="RefSeq" id="WP_209646978.1">
    <property type="nucleotide sequence ID" value="NZ_JAGINW010000001.1"/>
</dbReference>
<keyword evidence="5" id="KW-0547">Nucleotide-binding</keyword>
<dbReference type="EMBL" id="JAGINW010000001">
    <property type="protein sequence ID" value="MBP2330356.1"/>
    <property type="molecule type" value="Genomic_DNA"/>
</dbReference>
<keyword evidence="6 12" id="KW-0418">Kinase</keyword>
<feature type="transmembrane region" description="Helical" evidence="9">
    <location>
        <begin position="56"/>
        <end position="73"/>
    </location>
</feature>
<keyword evidence="13" id="KW-1185">Reference proteome</keyword>
<dbReference type="InterPro" id="IPR011712">
    <property type="entry name" value="Sig_transdc_His_kin_sub3_dim/P"/>
</dbReference>
<keyword evidence="9" id="KW-0472">Membrane</keyword>
<feature type="domain" description="Signal transduction histidine kinase subgroup 3 dimerisation and phosphoacceptor" evidence="11">
    <location>
        <begin position="185"/>
        <end position="250"/>
    </location>
</feature>
<reference evidence="12 13" key="1">
    <citation type="submission" date="2021-03" db="EMBL/GenBank/DDBJ databases">
        <title>Sequencing the genomes of 1000 actinobacteria strains.</title>
        <authorList>
            <person name="Klenk H.-P."/>
        </authorList>
    </citation>
    <scope>NUCLEOTIDE SEQUENCE [LARGE SCALE GENOMIC DNA]</scope>
    <source>
        <strain evidence="12 13">DSM 46670</strain>
    </source>
</reference>
<keyword evidence="9" id="KW-0812">Transmembrane</keyword>
<feature type="transmembrane region" description="Helical" evidence="9">
    <location>
        <begin position="80"/>
        <end position="100"/>
    </location>
</feature>
<evidence type="ECO:0000256" key="3">
    <source>
        <dbReference type="ARBA" id="ARBA00022553"/>
    </source>
</evidence>
<comment type="catalytic activity">
    <reaction evidence="1">
        <text>ATP + protein L-histidine = ADP + protein N-phospho-L-histidine.</text>
        <dbReference type="EC" id="2.7.13.3"/>
    </reaction>
</comment>
<comment type="caution">
    <text evidence="12">The sequence shown here is derived from an EMBL/GenBank/DDBJ whole genome shotgun (WGS) entry which is preliminary data.</text>
</comment>
<evidence type="ECO:0000256" key="9">
    <source>
        <dbReference type="SAM" id="Phobius"/>
    </source>
</evidence>
<keyword evidence="3" id="KW-0597">Phosphoprotein</keyword>
<keyword evidence="9" id="KW-1133">Transmembrane helix</keyword>
<dbReference type="GO" id="GO:0016301">
    <property type="term" value="F:kinase activity"/>
    <property type="evidence" value="ECO:0007669"/>
    <property type="project" value="UniProtKB-KW"/>
</dbReference>
<dbReference type="PANTHER" id="PTHR24421:SF10">
    <property type="entry name" value="NITRATE_NITRITE SENSOR PROTEIN NARQ"/>
    <property type="match status" value="1"/>
</dbReference>
<evidence type="ECO:0000256" key="6">
    <source>
        <dbReference type="ARBA" id="ARBA00022777"/>
    </source>
</evidence>
<sequence length="385" mass="40123">MTWRASGAGEEARSRLVFMRLGTLPAAGVNVALAAVALVAGLWPFFSRANPIGVPWHWWGYVVVVVAAAAVLWRRRVPVVVLLVSLAAAGAYDLAGSVPAQPVWYGVLVAIYTVATRSAPVPRVIMLVLTVGGSMLTASSETAVRSGILFVAAYAIGRATTVSRAHAEFLEHERIAEAERAAARERARIARDMHDILSHAVSLMVVQAEAGPVALPANPARAEAAFDAIASAGRDAMAQLRRILVVLKEDDGPHAPQPALGDLPALVEQVSQAGPAVTLEVSGDAGTLPADVEVAAYRITQEALTNIVKHADARHADVRLHRQDNTLTIEISDDGRGAGSPAPGGHGLIGIRERATACGGTVTAGPRQDGPGFRVQVCLPAGGLA</sequence>
<evidence type="ECO:0000256" key="5">
    <source>
        <dbReference type="ARBA" id="ARBA00022741"/>
    </source>
</evidence>
<dbReference type="CDD" id="cd16917">
    <property type="entry name" value="HATPase_UhpB-NarQ-NarX-like"/>
    <property type="match status" value="1"/>
</dbReference>
<dbReference type="Pfam" id="PF02518">
    <property type="entry name" value="HATPase_c"/>
    <property type="match status" value="1"/>
</dbReference>
<evidence type="ECO:0000256" key="7">
    <source>
        <dbReference type="ARBA" id="ARBA00022840"/>
    </source>
</evidence>
<evidence type="ECO:0000256" key="8">
    <source>
        <dbReference type="ARBA" id="ARBA00023012"/>
    </source>
</evidence>
<keyword evidence="4" id="KW-0808">Transferase</keyword>
<evidence type="ECO:0000256" key="1">
    <source>
        <dbReference type="ARBA" id="ARBA00000085"/>
    </source>
</evidence>
<feature type="transmembrane region" description="Helical" evidence="9">
    <location>
        <begin position="21"/>
        <end position="44"/>
    </location>
</feature>
<evidence type="ECO:0000256" key="2">
    <source>
        <dbReference type="ARBA" id="ARBA00012438"/>
    </source>
</evidence>
<evidence type="ECO:0000259" key="11">
    <source>
        <dbReference type="Pfam" id="PF07730"/>
    </source>
</evidence>
<protein>
    <recommendedName>
        <fullName evidence="2">histidine kinase</fullName>
        <ecNumber evidence="2">2.7.13.3</ecNumber>
    </recommendedName>
</protein>
<evidence type="ECO:0000313" key="12">
    <source>
        <dbReference type="EMBL" id="MBP2330356.1"/>
    </source>
</evidence>
<dbReference type="Proteomes" id="UP001519332">
    <property type="component" value="Unassembled WGS sequence"/>
</dbReference>
<dbReference type="Gene3D" id="3.30.565.10">
    <property type="entry name" value="Histidine kinase-like ATPase, C-terminal domain"/>
    <property type="match status" value="1"/>
</dbReference>
<dbReference type="InterPro" id="IPR050482">
    <property type="entry name" value="Sensor_HK_TwoCompSys"/>
</dbReference>
<dbReference type="SUPFAM" id="SSF55874">
    <property type="entry name" value="ATPase domain of HSP90 chaperone/DNA topoisomerase II/histidine kinase"/>
    <property type="match status" value="1"/>
</dbReference>